<protein>
    <submittedName>
        <fullName evidence="2">Uncharacterized protein</fullName>
    </submittedName>
</protein>
<keyword evidence="1" id="KW-0472">Membrane</keyword>
<proteinExistence type="predicted"/>
<dbReference type="VEuPathDB" id="FungiDB:BO70DRAFT_13539"/>
<keyword evidence="1" id="KW-1133">Transmembrane helix</keyword>
<reference evidence="2 3" key="1">
    <citation type="submission" date="2016-12" db="EMBL/GenBank/DDBJ databases">
        <title>The genomes of Aspergillus section Nigri reveals drivers in fungal speciation.</title>
        <authorList>
            <consortium name="DOE Joint Genome Institute"/>
            <person name="Vesth T.C."/>
            <person name="Nybo J."/>
            <person name="Theobald S."/>
            <person name="Brandl J."/>
            <person name="Frisvad J.C."/>
            <person name="Nielsen K.F."/>
            <person name="Lyhne E.K."/>
            <person name="Kogle M.E."/>
            <person name="Kuo A."/>
            <person name="Riley R."/>
            <person name="Clum A."/>
            <person name="Nolan M."/>
            <person name="Lipzen A."/>
            <person name="Salamov A."/>
            <person name="Henrissat B."/>
            <person name="Wiebenga A."/>
            <person name="De Vries R.P."/>
            <person name="Grigoriev I.V."/>
            <person name="Mortensen U.H."/>
            <person name="Andersen M.R."/>
            <person name="Baker S.E."/>
        </authorList>
    </citation>
    <scope>NUCLEOTIDE SEQUENCE [LARGE SCALE GENOMIC DNA]</scope>
    <source>
        <strain evidence="2 3">CBS 117.55</strain>
    </source>
</reference>
<keyword evidence="3" id="KW-1185">Reference proteome</keyword>
<evidence type="ECO:0000256" key="1">
    <source>
        <dbReference type="SAM" id="Phobius"/>
    </source>
</evidence>
<dbReference type="RefSeq" id="XP_025404291.1">
    <property type="nucleotide sequence ID" value="XM_025538079.1"/>
</dbReference>
<dbReference type="GeneID" id="37060316"/>
<evidence type="ECO:0000313" key="2">
    <source>
        <dbReference type="EMBL" id="PWY92552.1"/>
    </source>
</evidence>
<dbReference type="EMBL" id="MSFL01000001">
    <property type="protein sequence ID" value="PWY92552.1"/>
    <property type="molecule type" value="Genomic_DNA"/>
</dbReference>
<organism evidence="2 3">
    <name type="scientific">Aspergillus heteromorphus CBS 117.55</name>
    <dbReference type="NCBI Taxonomy" id="1448321"/>
    <lineage>
        <taxon>Eukaryota</taxon>
        <taxon>Fungi</taxon>
        <taxon>Dikarya</taxon>
        <taxon>Ascomycota</taxon>
        <taxon>Pezizomycotina</taxon>
        <taxon>Eurotiomycetes</taxon>
        <taxon>Eurotiomycetidae</taxon>
        <taxon>Eurotiales</taxon>
        <taxon>Aspergillaceae</taxon>
        <taxon>Aspergillus</taxon>
        <taxon>Aspergillus subgen. Circumdati</taxon>
    </lineage>
</organism>
<keyword evidence="1" id="KW-0812">Transmembrane</keyword>
<dbReference type="AlphaFoldDB" id="A0A317X4M4"/>
<feature type="transmembrane region" description="Helical" evidence="1">
    <location>
        <begin position="133"/>
        <end position="154"/>
    </location>
</feature>
<evidence type="ECO:0000313" key="3">
    <source>
        <dbReference type="Proteomes" id="UP000247233"/>
    </source>
</evidence>
<accession>A0A317X4M4</accession>
<name>A0A317X4M4_9EURO</name>
<gene>
    <name evidence="2" type="ORF">BO70DRAFT_13539</name>
</gene>
<dbReference type="Proteomes" id="UP000247233">
    <property type="component" value="Unassembled WGS sequence"/>
</dbReference>
<comment type="caution">
    <text evidence="2">The sequence shown here is derived from an EMBL/GenBank/DDBJ whole genome shotgun (WGS) entry which is preliminary data.</text>
</comment>
<sequence>MAVPRASQRPRRMSRNIDSPVPTTLDCVLGLSTHAYPPPGQSIQSYTCLALDKLGSFFVPKDGGCVTRLPCLLGLSAPRMPDKRYCVDSHSPFVPPYARLDAGMKRSTHPPCRDQELLRFPLNSWMPSTRNRCANLVAVPIAVCGIFTVLLTVLNRPHRLLTGI</sequence>